<dbReference type="Gene3D" id="3.30.70.100">
    <property type="match status" value="1"/>
</dbReference>
<evidence type="ECO:0000256" key="1">
    <source>
        <dbReference type="ARBA" id="ARBA00022723"/>
    </source>
</evidence>
<dbReference type="PANTHER" id="PTHR22814:SF336">
    <property type="entry name" value="HEAVY METAL-ASSOCIATED ISOPRENYLATED PLANT PROTEIN 23"/>
    <property type="match status" value="1"/>
</dbReference>
<proteinExistence type="predicted"/>
<dbReference type="PROSITE" id="PS50846">
    <property type="entry name" value="HMA_2"/>
    <property type="match status" value="1"/>
</dbReference>
<evidence type="ECO:0000313" key="4">
    <source>
        <dbReference type="Proteomes" id="UP001497444"/>
    </source>
</evidence>
<evidence type="ECO:0000259" key="2">
    <source>
        <dbReference type="PROSITE" id="PS50846"/>
    </source>
</evidence>
<dbReference type="EMBL" id="OZ020111">
    <property type="protein sequence ID" value="CAK9263590.1"/>
    <property type="molecule type" value="Genomic_DNA"/>
</dbReference>
<dbReference type="Pfam" id="PF00403">
    <property type="entry name" value="HMA"/>
    <property type="match status" value="1"/>
</dbReference>
<gene>
    <name evidence="3" type="ORF">CSSPJE1EN1_LOCUS9068</name>
</gene>
<dbReference type="InterPro" id="IPR006121">
    <property type="entry name" value="HMA_dom"/>
</dbReference>
<keyword evidence="1" id="KW-0479">Metal-binding</keyword>
<protein>
    <recommendedName>
        <fullName evidence="2">HMA domain-containing protein</fullName>
    </recommendedName>
</protein>
<dbReference type="Proteomes" id="UP001497444">
    <property type="component" value="Chromosome 16"/>
</dbReference>
<dbReference type="InterPro" id="IPR036163">
    <property type="entry name" value="HMA_dom_sf"/>
</dbReference>
<dbReference type="PANTHER" id="PTHR22814">
    <property type="entry name" value="COPPER TRANSPORT PROTEIN ATOX1-RELATED"/>
    <property type="match status" value="1"/>
</dbReference>
<feature type="domain" description="HMA" evidence="2">
    <location>
        <begin position="47"/>
        <end position="110"/>
    </location>
</feature>
<sequence length="286" mass="32653">MASRIREMFQGKEEPRYHVSHAQYIPTDSRGSSKHYAGQQQNPYGNLPVLELTVPMCCAKCEEKVKEELEELSGVRNVITDQSSQKVTVIGHVDPLLALKKVKKVKKKSKFFSSGTYISGMIPHSAPVSTGTTTYTGQGYVHGSSDGAGLTRSNSFGRRLGRQPSFAKVVRYQDHEIPRLRHDDFEHRTDGYRHEFSRVEPAHHPSQRDFYGVRRMPSFNKHRHHDAEYISMDDRYHTTSSPYVNGRGDSHYVSHHSQRPAFHSQVSFSKLPVTNPHYMKHLAAEY</sequence>
<organism evidence="3 4">
    <name type="scientific">Sphagnum jensenii</name>
    <dbReference type="NCBI Taxonomy" id="128206"/>
    <lineage>
        <taxon>Eukaryota</taxon>
        <taxon>Viridiplantae</taxon>
        <taxon>Streptophyta</taxon>
        <taxon>Embryophyta</taxon>
        <taxon>Bryophyta</taxon>
        <taxon>Sphagnophytina</taxon>
        <taxon>Sphagnopsida</taxon>
        <taxon>Sphagnales</taxon>
        <taxon>Sphagnaceae</taxon>
        <taxon>Sphagnum</taxon>
    </lineage>
</organism>
<keyword evidence="4" id="KW-1185">Reference proteome</keyword>
<dbReference type="SUPFAM" id="SSF55008">
    <property type="entry name" value="HMA, heavy metal-associated domain"/>
    <property type="match status" value="1"/>
</dbReference>
<accession>A0ABP0WDJ0</accession>
<name>A0ABP0WDJ0_9BRYO</name>
<reference evidence="3" key="1">
    <citation type="submission" date="2024-02" db="EMBL/GenBank/DDBJ databases">
        <authorList>
            <consortium name="ELIXIR-Norway"/>
            <consortium name="Elixir Norway"/>
        </authorList>
    </citation>
    <scope>NUCLEOTIDE SEQUENCE</scope>
</reference>
<evidence type="ECO:0000313" key="3">
    <source>
        <dbReference type="EMBL" id="CAK9263590.1"/>
    </source>
</evidence>